<dbReference type="SUPFAM" id="SSF51445">
    <property type="entry name" value="(Trans)glycosidases"/>
    <property type="match status" value="1"/>
</dbReference>
<name>A0ABQ7G0E6_DUNSA</name>
<comment type="caution">
    <text evidence="11">The sequence shown here is derived from an EMBL/GenBank/DDBJ whole genome shotgun (WGS) entry which is preliminary data.</text>
</comment>
<dbReference type="EMBL" id="MU070366">
    <property type="protein sequence ID" value="KAF5828081.1"/>
    <property type="molecule type" value="Genomic_DNA"/>
</dbReference>
<dbReference type="EC" id="3.2.1.78" evidence="4"/>
<dbReference type="InterPro" id="IPR001547">
    <property type="entry name" value="Glyco_hydro_5"/>
</dbReference>
<organism evidence="11 12">
    <name type="scientific">Dunaliella salina</name>
    <name type="common">Green alga</name>
    <name type="synonym">Protococcus salinus</name>
    <dbReference type="NCBI Taxonomy" id="3046"/>
    <lineage>
        <taxon>Eukaryota</taxon>
        <taxon>Viridiplantae</taxon>
        <taxon>Chlorophyta</taxon>
        <taxon>core chlorophytes</taxon>
        <taxon>Chlorophyceae</taxon>
        <taxon>CS clade</taxon>
        <taxon>Chlamydomonadales</taxon>
        <taxon>Dunaliellaceae</taxon>
        <taxon>Dunaliella</taxon>
    </lineage>
</organism>
<evidence type="ECO:0000256" key="1">
    <source>
        <dbReference type="ARBA" id="ARBA00001678"/>
    </source>
</evidence>
<feature type="region of interest" description="Disordered" evidence="9">
    <location>
        <begin position="672"/>
        <end position="696"/>
    </location>
</feature>
<dbReference type="InterPro" id="IPR017853">
    <property type="entry name" value="GH"/>
</dbReference>
<feature type="compositionally biased region" description="Pro residues" evidence="9">
    <location>
        <begin position="542"/>
        <end position="552"/>
    </location>
</feature>
<keyword evidence="8" id="KW-0326">Glycosidase</keyword>
<feature type="compositionally biased region" description="Polar residues" evidence="9">
    <location>
        <begin position="589"/>
        <end position="600"/>
    </location>
</feature>
<evidence type="ECO:0000256" key="4">
    <source>
        <dbReference type="ARBA" id="ARBA00012706"/>
    </source>
</evidence>
<sequence>MNTLFSPYFGSSAADHDSDDSCSAAAPMFQPSVPPPSVWQSPVQGGRPSMFGSRISSSQHDRSPAAWWRQARVPAAAAAGSEQPACLHNPPWAGQSCRSREEEDWGRGWGAVAEAPQGFYPRHSCRPPHSFGHAFEQDFSTKQQQQQQQQQQQHQQQQQQHQQQQQQQEEQAWMMGVTGERRPPNMGWEQGLGPGSMARSSSVPTGIPGFASRPSGRSGGGARQSSSSSNNNSGNSLRPIWCFSMSALVWLTLVAMGSMLWWSTVQSPSSLALLTGARLLPSRLTQPADPLATPSIQPQGASVQNPFKEHQQMSSKPSPARQWQFQPQLEQTNPEQAAHQPQSLQQQQSSIGGSSSERLPDARPALHSKETVGPQIGHGNNMPGLGMDLPQSSNMHIESPFSPPPQELTTVLSASKPTSHSDQPLNEAAAEYHEHTSDAGVAMEGDSWQAGAATEAFPLPSFSSSLSEGAAAPDISKLAVVAPVVPGESPAVESATVKADGAQEGSSRSSGTRGTRRAAPSISVRPNAGRTVLPLPQQVHPVQPPLQHPPAPSRINPTNPHVGHAMYAGSDSSIWRWLASALGLQGMQGDTQTGSATGSTPDGFPCTCSISTRSSSSSSSSSSSASSRRPATPVALTPLRSGLGAAAVPPQLQVVPLEELKARFDPSHDPRFIDIGSWRHSKPASPGPIQRQQGGGLVGDSQLFVRPGMGMLTLGSHRWLVAGYSAPPQALEMASSGIEGRRKLLSAFQMASRVGLNTVRVLAVNDGHTRPFALQVMPGVLDSHVLGEGLDWIVWQARHYGLRVLLVLNSAASPVRGGMSQYVRWLDPKGTADDFYSSDTYRALYYDYMTALATRVNQFTNLAYRDDPTVLGWDIMEGARDPERRGEALQGRIPWLLHQGGGAGWGDWNTVLPPMHLSAQLAVCEGVDFQRNSILSEVWRTALLEMVISYLKDAAEEGLPVAGVIMPLHTSLSTSDCESSFAGYSLQVSPSCYTSSMWQLQEPEEHTALRRLRQSSTGSNGPASLQQMFIDADAPPSLPTHDTQATDPVCTCTPAEDSDAESARVSDSLLMPLPGKNER</sequence>
<gene>
    <name evidence="11" type="ORF">DUNSADRAFT_18253</name>
</gene>
<keyword evidence="5" id="KW-0964">Secreted</keyword>
<dbReference type="Pfam" id="PF26410">
    <property type="entry name" value="GH5_mannosidase"/>
    <property type="match status" value="1"/>
</dbReference>
<evidence type="ECO:0000256" key="7">
    <source>
        <dbReference type="ARBA" id="ARBA00022801"/>
    </source>
</evidence>
<feature type="region of interest" description="Disordered" evidence="9">
    <location>
        <begin position="1"/>
        <end position="48"/>
    </location>
</feature>
<keyword evidence="12" id="KW-1185">Reference proteome</keyword>
<feature type="region of interest" description="Disordered" evidence="9">
    <location>
        <begin position="1032"/>
        <end position="1079"/>
    </location>
</feature>
<feature type="region of interest" description="Disordered" evidence="9">
    <location>
        <begin position="138"/>
        <end position="234"/>
    </location>
</feature>
<comment type="subcellular location">
    <subcellularLocation>
        <location evidence="2">Secreted</location>
    </subcellularLocation>
</comment>
<evidence type="ECO:0000256" key="3">
    <source>
        <dbReference type="ARBA" id="ARBA00005641"/>
    </source>
</evidence>
<accession>A0ABQ7G0E6</accession>
<reference evidence="11" key="1">
    <citation type="submission" date="2017-08" db="EMBL/GenBank/DDBJ databases">
        <authorList>
            <person name="Polle J.E."/>
            <person name="Barry K."/>
            <person name="Cushman J."/>
            <person name="Schmutz J."/>
            <person name="Tran D."/>
            <person name="Hathwaick L.T."/>
            <person name="Yim W.C."/>
            <person name="Jenkins J."/>
            <person name="Mckie-Krisberg Z.M."/>
            <person name="Prochnik S."/>
            <person name="Lindquist E."/>
            <person name="Dockter R.B."/>
            <person name="Adam C."/>
            <person name="Molina H."/>
            <person name="Bunkerborg J."/>
            <person name="Jin E."/>
            <person name="Buchheim M."/>
            <person name="Magnuson J."/>
        </authorList>
    </citation>
    <scope>NUCLEOTIDE SEQUENCE</scope>
    <source>
        <strain evidence="11">CCAP 19/18</strain>
    </source>
</reference>
<evidence type="ECO:0000256" key="9">
    <source>
        <dbReference type="SAM" id="MobiDB-lite"/>
    </source>
</evidence>
<dbReference type="PANTHER" id="PTHR31451">
    <property type="match status" value="1"/>
</dbReference>
<feature type="compositionally biased region" description="Polar residues" evidence="9">
    <location>
        <begin position="312"/>
        <end position="335"/>
    </location>
</feature>
<evidence type="ECO:0000313" key="12">
    <source>
        <dbReference type="Proteomes" id="UP000815325"/>
    </source>
</evidence>
<proteinExistence type="inferred from homology"/>
<evidence type="ECO:0000256" key="2">
    <source>
        <dbReference type="ARBA" id="ARBA00004613"/>
    </source>
</evidence>
<evidence type="ECO:0000256" key="5">
    <source>
        <dbReference type="ARBA" id="ARBA00022525"/>
    </source>
</evidence>
<dbReference type="Gene3D" id="3.20.20.80">
    <property type="entry name" value="Glycosidases"/>
    <property type="match status" value="1"/>
</dbReference>
<evidence type="ECO:0000259" key="10">
    <source>
        <dbReference type="Pfam" id="PF26410"/>
    </source>
</evidence>
<dbReference type="PANTHER" id="PTHR31451:SF39">
    <property type="entry name" value="MANNAN ENDO-1,4-BETA-MANNOSIDASE 1"/>
    <property type="match status" value="1"/>
</dbReference>
<evidence type="ECO:0000256" key="8">
    <source>
        <dbReference type="ARBA" id="ARBA00023295"/>
    </source>
</evidence>
<feature type="region of interest" description="Disordered" evidence="9">
    <location>
        <begin position="285"/>
        <end position="435"/>
    </location>
</feature>
<comment type="similarity">
    <text evidence="3">Belongs to the glycosyl hydrolase 5 (cellulase A) family.</text>
</comment>
<evidence type="ECO:0000313" key="11">
    <source>
        <dbReference type="EMBL" id="KAF5828081.1"/>
    </source>
</evidence>
<feature type="compositionally biased region" description="Low complexity" evidence="9">
    <location>
        <begin position="223"/>
        <end position="234"/>
    </location>
</feature>
<protein>
    <recommendedName>
        <fullName evidence="4">mannan endo-1,4-beta-mannosidase</fullName>
        <ecNumber evidence="4">3.2.1.78</ecNumber>
    </recommendedName>
</protein>
<dbReference type="Proteomes" id="UP000815325">
    <property type="component" value="Unassembled WGS sequence"/>
</dbReference>
<evidence type="ECO:0000256" key="6">
    <source>
        <dbReference type="ARBA" id="ARBA00022729"/>
    </source>
</evidence>
<feature type="compositionally biased region" description="Low complexity" evidence="9">
    <location>
        <begin position="532"/>
        <end position="541"/>
    </location>
</feature>
<feature type="compositionally biased region" description="Low complexity" evidence="9">
    <location>
        <begin position="340"/>
        <end position="356"/>
    </location>
</feature>
<feature type="compositionally biased region" description="Low complexity" evidence="9">
    <location>
        <begin position="143"/>
        <end position="171"/>
    </location>
</feature>
<keyword evidence="7" id="KW-0378">Hydrolase</keyword>
<keyword evidence="6" id="KW-0732">Signal</keyword>
<feature type="compositionally biased region" description="Polar residues" evidence="9">
    <location>
        <begin position="294"/>
        <end position="305"/>
    </location>
</feature>
<feature type="domain" description="Glycoside hydrolase family 5" evidence="10">
    <location>
        <begin position="735"/>
        <end position="881"/>
    </location>
</feature>
<feature type="compositionally biased region" description="Polar residues" evidence="9">
    <location>
        <begin position="407"/>
        <end position="424"/>
    </location>
</feature>
<feature type="region of interest" description="Disordered" evidence="9">
    <location>
        <begin position="79"/>
        <end position="99"/>
    </location>
</feature>
<feature type="compositionally biased region" description="Low complexity" evidence="9">
    <location>
        <begin position="609"/>
        <end position="629"/>
    </location>
</feature>
<feature type="region of interest" description="Disordered" evidence="9">
    <location>
        <begin position="492"/>
        <end position="564"/>
    </location>
</feature>
<feature type="region of interest" description="Disordered" evidence="9">
    <location>
        <begin position="589"/>
        <end position="632"/>
    </location>
</feature>
<comment type="catalytic activity">
    <reaction evidence="1">
        <text>Random hydrolysis of (1-&gt;4)-beta-D-mannosidic linkages in mannans, galactomannans and glucomannans.</text>
        <dbReference type="EC" id="3.2.1.78"/>
    </reaction>
</comment>
<dbReference type="InterPro" id="IPR045053">
    <property type="entry name" value="MAN-like"/>
</dbReference>